<keyword evidence="3" id="KW-1185">Reference proteome</keyword>
<evidence type="ECO:0008006" key="4">
    <source>
        <dbReference type="Google" id="ProtNLM"/>
    </source>
</evidence>
<keyword evidence="1" id="KW-0732">Signal</keyword>
<name>A0A841KWC7_9FIRM</name>
<dbReference type="AlphaFoldDB" id="A0A841KWC7"/>
<proteinExistence type="predicted"/>
<dbReference type="RefSeq" id="WP_184307965.1">
    <property type="nucleotide sequence ID" value="NZ_JACHEN010000002.1"/>
</dbReference>
<evidence type="ECO:0000313" key="2">
    <source>
        <dbReference type="EMBL" id="MBB6214489.1"/>
    </source>
</evidence>
<protein>
    <recommendedName>
        <fullName evidence="4">LPXTG-motif cell wall anchor domain-containing protein</fullName>
    </recommendedName>
</protein>
<dbReference type="Proteomes" id="UP000579281">
    <property type="component" value="Unassembled WGS sequence"/>
</dbReference>
<comment type="caution">
    <text evidence="2">The sequence shown here is derived from an EMBL/GenBank/DDBJ whole genome shotgun (WGS) entry which is preliminary data.</text>
</comment>
<sequence>MIKSKFTRGLILGACVTLLSSGVVLADGGGSQPSPLPGQLAVDVIKTDERQLGISAEVSTDSPDAAVSYPAQDQGEINENISQKQREIDKYLFEDHAGEINKKGFNVTHTSPLDEYVEIGITPYSEENAEYLYELFGREMVKVVEGQQAELYNTTAASNGIEAEVVLSNENKQASESSPSKAPLIYAAGACMLLGGGVIVKRKLKSAK</sequence>
<organism evidence="2 3">
    <name type="scientific">Anaerosolibacter carboniphilus</name>
    <dbReference type="NCBI Taxonomy" id="1417629"/>
    <lineage>
        <taxon>Bacteria</taxon>
        <taxon>Bacillati</taxon>
        <taxon>Bacillota</taxon>
        <taxon>Clostridia</taxon>
        <taxon>Peptostreptococcales</taxon>
        <taxon>Thermotaleaceae</taxon>
        <taxon>Anaerosolibacter</taxon>
    </lineage>
</organism>
<evidence type="ECO:0000256" key="1">
    <source>
        <dbReference type="SAM" id="SignalP"/>
    </source>
</evidence>
<dbReference type="EMBL" id="JACHEN010000002">
    <property type="protein sequence ID" value="MBB6214489.1"/>
    <property type="molecule type" value="Genomic_DNA"/>
</dbReference>
<feature type="chain" id="PRO_5032846631" description="LPXTG-motif cell wall anchor domain-containing protein" evidence="1">
    <location>
        <begin position="27"/>
        <end position="208"/>
    </location>
</feature>
<reference evidence="2 3" key="1">
    <citation type="submission" date="2020-08" db="EMBL/GenBank/DDBJ databases">
        <title>Genomic Encyclopedia of Type Strains, Phase IV (KMG-IV): sequencing the most valuable type-strain genomes for metagenomic binning, comparative biology and taxonomic classification.</title>
        <authorList>
            <person name="Goeker M."/>
        </authorList>
    </citation>
    <scope>NUCLEOTIDE SEQUENCE [LARGE SCALE GENOMIC DNA]</scope>
    <source>
        <strain evidence="2 3">DSM 103526</strain>
    </source>
</reference>
<evidence type="ECO:0000313" key="3">
    <source>
        <dbReference type="Proteomes" id="UP000579281"/>
    </source>
</evidence>
<gene>
    <name evidence="2" type="ORF">HNQ80_000569</name>
</gene>
<accession>A0A841KWC7</accession>
<feature type="signal peptide" evidence="1">
    <location>
        <begin position="1"/>
        <end position="26"/>
    </location>
</feature>